<dbReference type="Proteomes" id="UP000664835">
    <property type="component" value="Unassembled WGS sequence"/>
</dbReference>
<feature type="domain" description="HIRAN" evidence="3">
    <location>
        <begin position="407"/>
        <end position="504"/>
    </location>
</feature>
<evidence type="ECO:0000313" key="4">
    <source>
        <dbReference type="EMBL" id="MBO1927771.1"/>
    </source>
</evidence>
<organism evidence="4 5">
    <name type="scientific">Thiomicrorhabdus marina</name>
    <dbReference type="NCBI Taxonomy" id="2818442"/>
    <lineage>
        <taxon>Bacteria</taxon>
        <taxon>Pseudomonadati</taxon>
        <taxon>Pseudomonadota</taxon>
        <taxon>Gammaproteobacteria</taxon>
        <taxon>Thiotrichales</taxon>
        <taxon>Piscirickettsiaceae</taxon>
        <taxon>Thiomicrorhabdus</taxon>
    </lineage>
</organism>
<sequence>MAVFNPGINPFLKLQDIGSDLSGNITVWNWKHDLRVTENSWEQTPLAYKEVDYPCSFFNADGEFSAWIKDYLPEDWDSWKEEIPLSFRQSVGCLSGHDPRFPQLLLLRLMKLHAHFAEWVHNLAKANEGAYLKLLLTLAHYPKQSLPIKEAMLLNFVGQSRLQYVMRLSGVPLKKSDIKYISKLALLNQLWSVQEARKFLWNLSEEPQFKQALKEAEHVNLHSLDKLLKLPKWLWIGSIWNAVAHLDESRIEQMIPPLILEAEGKVQQTACKALSKVHSYIHLEQTLSKLVNRFAKDAVFAEPPLISSASLTAITTGKQLIQEGQNMQHCVGGYVSEVMKGKTYFYHWHGDKRFPRELTVELRKRSNSSQWWLFHAAGFNNAEPTQRHFDYLKQQLAQLNPPWGYLILKTDIVGLGYYDFAQVYQELEVFQALNLQAEPDNEFDDKAVAVLTLEGVKLGFIPQEKNAVIHEYWDKGFQLKTRLNYIDEKRYSRATVNVYIAPADD</sequence>
<proteinExistence type="predicted"/>
<evidence type="ECO:0000256" key="1">
    <source>
        <dbReference type="ARBA" id="ARBA00022723"/>
    </source>
</evidence>
<evidence type="ECO:0000256" key="2">
    <source>
        <dbReference type="ARBA" id="ARBA00022801"/>
    </source>
</evidence>
<dbReference type="Pfam" id="PF08797">
    <property type="entry name" value="HIRAN"/>
    <property type="match status" value="1"/>
</dbReference>
<keyword evidence="2" id="KW-0378">Hydrolase</keyword>
<keyword evidence="1" id="KW-0479">Metal-binding</keyword>
<dbReference type="SMART" id="SM00910">
    <property type="entry name" value="HIRAN"/>
    <property type="match status" value="1"/>
</dbReference>
<reference evidence="4 5" key="1">
    <citation type="submission" date="2021-03" db="EMBL/GenBank/DDBJ databases">
        <title>Thiomicrorhabdus sp.nov.,novel sulfur-oxidizing bacteria isolated from coastal sediment.</title>
        <authorList>
            <person name="Liu X."/>
        </authorList>
    </citation>
    <scope>NUCLEOTIDE SEQUENCE [LARGE SCALE GENOMIC DNA]</scope>
    <source>
        <strain evidence="4 5">6S2-11</strain>
    </source>
</reference>
<dbReference type="EMBL" id="JAGETV010000017">
    <property type="protein sequence ID" value="MBO1927771.1"/>
    <property type="molecule type" value="Genomic_DNA"/>
</dbReference>
<keyword evidence="5" id="KW-1185">Reference proteome</keyword>
<protein>
    <submittedName>
        <fullName evidence="4">PcfJ domain-containing protein</fullName>
    </submittedName>
</protein>
<gene>
    <name evidence="4" type="ORF">J3998_09300</name>
</gene>
<dbReference type="RefSeq" id="WP_208150385.1">
    <property type="nucleotide sequence ID" value="NZ_JAGETV010000017.1"/>
</dbReference>
<accession>A0ABS3Q675</accession>
<dbReference type="InterPro" id="IPR014905">
    <property type="entry name" value="HIRAN"/>
</dbReference>
<evidence type="ECO:0000313" key="5">
    <source>
        <dbReference type="Proteomes" id="UP000664835"/>
    </source>
</evidence>
<comment type="caution">
    <text evidence="4">The sequence shown here is derived from an EMBL/GenBank/DDBJ whole genome shotgun (WGS) entry which is preliminary data.</text>
</comment>
<name>A0ABS3Q675_9GAMM</name>
<dbReference type="Gene3D" id="3.30.70.2330">
    <property type="match status" value="1"/>
</dbReference>
<evidence type="ECO:0000259" key="3">
    <source>
        <dbReference type="SMART" id="SM00910"/>
    </source>
</evidence>